<gene>
    <name evidence="1" type="ORF">DL89DRAFT_268186</name>
</gene>
<comment type="caution">
    <text evidence="1">The sequence shown here is derived from an EMBL/GenBank/DDBJ whole genome shotgun (WGS) entry which is preliminary data.</text>
</comment>
<dbReference type="GO" id="GO:0006412">
    <property type="term" value="P:translation"/>
    <property type="evidence" value="ECO:0007669"/>
    <property type="project" value="InterPro"/>
</dbReference>
<organism evidence="1 2">
    <name type="scientific">Linderina pennispora</name>
    <dbReference type="NCBI Taxonomy" id="61395"/>
    <lineage>
        <taxon>Eukaryota</taxon>
        <taxon>Fungi</taxon>
        <taxon>Fungi incertae sedis</taxon>
        <taxon>Zoopagomycota</taxon>
        <taxon>Kickxellomycotina</taxon>
        <taxon>Kickxellomycetes</taxon>
        <taxon>Kickxellales</taxon>
        <taxon>Kickxellaceae</taxon>
        <taxon>Linderina</taxon>
    </lineage>
</organism>
<dbReference type="GO" id="GO:0003735">
    <property type="term" value="F:structural constituent of ribosome"/>
    <property type="evidence" value="ECO:0007669"/>
    <property type="project" value="InterPro"/>
</dbReference>
<evidence type="ECO:0000313" key="1">
    <source>
        <dbReference type="EMBL" id="ORX69178.1"/>
    </source>
</evidence>
<dbReference type="Proteomes" id="UP000193922">
    <property type="component" value="Unassembled WGS sequence"/>
</dbReference>
<dbReference type="GO" id="GO:0005840">
    <property type="term" value="C:ribosome"/>
    <property type="evidence" value="ECO:0007669"/>
    <property type="project" value="InterPro"/>
</dbReference>
<dbReference type="AlphaFoldDB" id="A0A1Y1W780"/>
<accession>A0A1Y1W780</accession>
<proteinExistence type="predicted"/>
<reference evidence="1 2" key="1">
    <citation type="submission" date="2016-07" db="EMBL/GenBank/DDBJ databases">
        <title>Pervasive Adenine N6-methylation of Active Genes in Fungi.</title>
        <authorList>
            <consortium name="DOE Joint Genome Institute"/>
            <person name="Mondo S.J."/>
            <person name="Dannebaum R.O."/>
            <person name="Kuo R.C."/>
            <person name="Labutti K."/>
            <person name="Haridas S."/>
            <person name="Kuo A."/>
            <person name="Salamov A."/>
            <person name="Ahrendt S.R."/>
            <person name="Lipzen A."/>
            <person name="Sullivan W."/>
            <person name="Andreopoulos W.B."/>
            <person name="Clum A."/>
            <person name="Lindquist E."/>
            <person name="Daum C."/>
            <person name="Ramamoorthy G.K."/>
            <person name="Gryganskyi A."/>
            <person name="Culley D."/>
            <person name="Magnuson J.K."/>
            <person name="James T.Y."/>
            <person name="O'Malley M.A."/>
            <person name="Stajich J.E."/>
            <person name="Spatafora J.W."/>
            <person name="Visel A."/>
            <person name="Grigoriev I.V."/>
        </authorList>
    </citation>
    <scope>NUCLEOTIDE SEQUENCE [LARGE SCALE GENOMIC DNA]</scope>
    <source>
        <strain evidence="1 2">ATCC 12442</strain>
    </source>
</reference>
<dbReference type="EMBL" id="MCFD01000008">
    <property type="protein sequence ID" value="ORX69178.1"/>
    <property type="molecule type" value="Genomic_DNA"/>
</dbReference>
<sequence>ITIMRLSRLGRAKTSNQQVEAVNKKESRDRPPLYECESLRECPLLIPVFFLSSRRRISTGSRLVLWSLSASGTDRIEKSCGGPGPFAIKMFAIPARRLGNPRLATRCSLLVPTFCQIFCLAIFRLSFNVFAVG</sequence>
<name>A0A1Y1W780_9FUNG</name>
<dbReference type="PROSITE" id="PS00732">
    <property type="entry name" value="RIBOSOMAL_S16"/>
    <property type="match status" value="1"/>
</dbReference>
<dbReference type="InterPro" id="IPR020592">
    <property type="entry name" value="Ribosomal_bS16_CS"/>
</dbReference>
<keyword evidence="2" id="KW-1185">Reference proteome</keyword>
<evidence type="ECO:0000313" key="2">
    <source>
        <dbReference type="Proteomes" id="UP000193922"/>
    </source>
</evidence>
<dbReference type="GeneID" id="63804479"/>
<dbReference type="RefSeq" id="XP_040742910.1">
    <property type="nucleotide sequence ID" value="XM_040887831.1"/>
</dbReference>
<feature type="non-terminal residue" evidence="1">
    <location>
        <position position="1"/>
    </location>
</feature>
<protein>
    <submittedName>
        <fullName evidence="1">Uncharacterized protein</fullName>
    </submittedName>
</protein>